<sequence length="70" mass="8521">MKINTSKNMQNKNKKICSQNIYFDELKNNVLLHKIEIKNMQENIQNLSKKINYLKLYINQMLRIQKPPHY</sequence>
<evidence type="ECO:0000313" key="2">
    <source>
        <dbReference type="EMBL" id="QIQ41529.1"/>
    </source>
</evidence>
<evidence type="ECO:0000313" key="3">
    <source>
        <dbReference type="Proteomes" id="UP000502374"/>
    </source>
</evidence>
<dbReference type="EMBL" id="CP048744">
    <property type="protein sequence ID" value="QIQ41529.1"/>
    <property type="molecule type" value="Genomic_DNA"/>
</dbReference>
<gene>
    <name evidence="2" type="ORF">G4B00_02690</name>
</gene>
<accession>A0AAJ4GD98</accession>
<name>A0AAJ4GD98_9GAMM</name>
<reference evidence="2 3" key="1">
    <citation type="submission" date="2020-02" db="EMBL/GenBank/DDBJ databases">
        <title>Parallel evolution in the integration of a co-obligate aphid symbiosis.</title>
        <authorList>
            <person name="Monnin D."/>
            <person name="Jackson R."/>
            <person name="Kiers E.T."/>
            <person name="Bunker M."/>
            <person name="Ellers J."/>
            <person name="Henry L.M."/>
        </authorList>
    </citation>
    <scope>NUCLEOTIDE SEQUENCE [LARGE SCALE GENOMIC DNA]</scope>
    <source>
        <strain evidence="2">AURT-53B</strain>
    </source>
</reference>
<feature type="coiled-coil region" evidence="1">
    <location>
        <begin position="23"/>
        <end position="57"/>
    </location>
</feature>
<keyword evidence="1" id="KW-0175">Coiled coil</keyword>
<dbReference type="Proteomes" id="UP000502374">
    <property type="component" value="Chromosome"/>
</dbReference>
<evidence type="ECO:0000256" key="1">
    <source>
        <dbReference type="SAM" id="Coils"/>
    </source>
</evidence>
<organism evidence="2 3">
    <name type="scientific">Buchnera aphidicola</name>
    <name type="common">Aphis urticata</name>
    <dbReference type="NCBI Taxonomy" id="2708353"/>
    <lineage>
        <taxon>Bacteria</taxon>
        <taxon>Pseudomonadati</taxon>
        <taxon>Pseudomonadota</taxon>
        <taxon>Gammaproteobacteria</taxon>
        <taxon>Enterobacterales</taxon>
        <taxon>Erwiniaceae</taxon>
        <taxon>Buchnera</taxon>
    </lineage>
</organism>
<proteinExistence type="predicted"/>
<protein>
    <submittedName>
        <fullName evidence="2">Uncharacterized protein</fullName>
    </submittedName>
</protein>
<dbReference type="AlphaFoldDB" id="A0AAJ4GD98"/>